<accession>A0A899FW81</accession>
<proteinExistence type="predicted"/>
<dbReference type="InterPro" id="IPR040357">
    <property type="entry name" value="Vma22/CCDC115"/>
</dbReference>
<evidence type="ECO:0000313" key="1">
    <source>
        <dbReference type="EMBL" id="QSL64564.1"/>
    </source>
</evidence>
<dbReference type="GO" id="GO:0070072">
    <property type="term" value="P:vacuolar proton-transporting V-type ATPase complex assembly"/>
    <property type="evidence" value="ECO:0007669"/>
    <property type="project" value="InterPro"/>
</dbReference>
<name>A0A899FW81_9ASCO</name>
<protein>
    <submittedName>
        <fullName evidence="1">Uncharacterized protein</fullName>
    </submittedName>
</protein>
<dbReference type="Proteomes" id="UP000663699">
    <property type="component" value="Chromosome 3"/>
</dbReference>
<dbReference type="AlphaFoldDB" id="A0A899FW81"/>
<dbReference type="EMBL" id="CP054534">
    <property type="protein sequence ID" value="QSL64564.1"/>
    <property type="molecule type" value="Genomic_DNA"/>
</dbReference>
<reference evidence="1" key="1">
    <citation type="submission" date="2020-06" db="EMBL/GenBank/DDBJ databases">
        <title>Genomes of multiple members of Pneumocystis genus reveal paths to human pathogen Pneumocystis jirovecii.</title>
        <authorList>
            <person name="Cisse O.H."/>
            <person name="Ma L."/>
            <person name="Dekker J."/>
            <person name="Khil P."/>
            <person name="Jo J."/>
            <person name="Brenchley J."/>
            <person name="Blair R."/>
            <person name="Pahar B."/>
            <person name="Chabe M."/>
            <person name="Van Rompay K.A."/>
            <person name="Keesler R."/>
            <person name="Sukura A."/>
            <person name="Hirsch V."/>
            <person name="Kutty G."/>
            <person name="Liu Y."/>
            <person name="Peng L."/>
            <person name="Chen J."/>
            <person name="Song J."/>
            <person name="Weissenbacher-Lang C."/>
            <person name="Xu J."/>
            <person name="Upham N.S."/>
            <person name="Stajich J.E."/>
            <person name="Cuomo C.A."/>
            <person name="Cushion M.T."/>
            <person name="Kovacs J.A."/>
        </authorList>
    </citation>
    <scope>NUCLEOTIDE SEQUENCE</scope>
    <source>
        <strain evidence="1">2A</strain>
    </source>
</reference>
<keyword evidence="2" id="KW-1185">Reference proteome</keyword>
<dbReference type="OrthoDB" id="408631at2759"/>
<gene>
    <name evidence="1" type="ORF">MERGE_001865</name>
</gene>
<dbReference type="Pfam" id="PF21730">
    <property type="entry name" value="Vma22_CCDC115"/>
    <property type="match status" value="1"/>
</dbReference>
<evidence type="ECO:0000313" key="2">
    <source>
        <dbReference type="Proteomes" id="UP000663699"/>
    </source>
</evidence>
<organism evidence="1 2">
    <name type="scientific">Pneumocystis wakefieldiae</name>
    <dbReference type="NCBI Taxonomy" id="38082"/>
    <lineage>
        <taxon>Eukaryota</taxon>
        <taxon>Fungi</taxon>
        <taxon>Dikarya</taxon>
        <taxon>Ascomycota</taxon>
        <taxon>Taphrinomycotina</taxon>
        <taxon>Pneumocystomycetes</taxon>
        <taxon>Pneumocystaceae</taxon>
        <taxon>Pneumocystis</taxon>
    </lineage>
</organism>
<sequence length="68" mass="7874">MTQPLDEALANYLSLIDNYISLVSVLCETLKKGYFSIAKANYINLYKPGYLAVQENYDKRMKAIYRVM</sequence>